<evidence type="ECO:0000313" key="1">
    <source>
        <dbReference type="EMBL" id="PBK98707.1"/>
    </source>
</evidence>
<organism evidence="1 2">
    <name type="scientific">Armillaria gallica</name>
    <name type="common">Bulbous honey fungus</name>
    <name type="synonym">Armillaria bulbosa</name>
    <dbReference type="NCBI Taxonomy" id="47427"/>
    <lineage>
        <taxon>Eukaryota</taxon>
        <taxon>Fungi</taxon>
        <taxon>Dikarya</taxon>
        <taxon>Basidiomycota</taxon>
        <taxon>Agaricomycotina</taxon>
        <taxon>Agaricomycetes</taxon>
        <taxon>Agaricomycetidae</taxon>
        <taxon>Agaricales</taxon>
        <taxon>Marasmiineae</taxon>
        <taxon>Physalacriaceae</taxon>
        <taxon>Armillaria</taxon>
    </lineage>
</organism>
<gene>
    <name evidence="1" type="ORF">ARMGADRAFT_1009099</name>
</gene>
<name>A0A2H3EBH9_ARMGA</name>
<dbReference type="Proteomes" id="UP000217790">
    <property type="component" value="Unassembled WGS sequence"/>
</dbReference>
<reference evidence="2" key="1">
    <citation type="journal article" date="2017" name="Nat. Ecol. Evol.">
        <title>Genome expansion and lineage-specific genetic innovations in the forest pathogenic fungi Armillaria.</title>
        <authorList>
            <person name="Sipos G."/>
            <person name="Prasanna A.N."/>
            <person name="Walter M.C."/>
            <person name="O'Connor E."/>
            <person name="Balint B."/>
            <person name="Krizsan K."/>
            <person name="Kiss B."/>
            <person name="Hess J."/>
            <person name="Varga T."/>
            <person name="Slot J."/>
            <person name="Riley R."/>
            <person name="Boka B."/>
            <person name="Rigling D."/>
            <person name="Barry K."/>
            <person name="Lee J."/>
            <person name="Mihaltcheva S."/>
            <person name="LaButti K."/>
            <person name="Lipzen A."/>
            <person name="Waldron R."/>
            <person name="Moloney N.M."/>
            <person name="Sperisen C."/>
            <person name="Kredics L."/>
            <person name="Vagvoelgyi C."/>
            <person name="Patrignani A."/>
            <person name="Fitzpatrick D."/>
            <person name="Nagy I."/>
            <person name="Doyle S."/>
            <person name="Anderson J.B."/>
            <person name="Grigoriev I.V."/>
            <person name="Gueldener U."/>
            <person name="Muensterkoetter M."/>
            <person name="Nagy L.G."/>
        </authorList>
    </citation>
    <scope>NUCLEOTIDE SEQUENCE [LARGE SCALE GENOMIC DNA]</scope>
    <source>
        <strain evidence="2">Ar21-2</strain>
    </source>
</reference>
<keyword evidence="2" id="KW-1185">Reference proteome</keyword>
<dbReference type="InParanoid" id="A0A2H3EBH9"/>
<dbReference type="OrthoDB" id="10476746at2759"/>
<sequence>MASHWTLGRDTVLVSNNVLMSLLSPCCYPGVQYFNPETAHFPSSVFSLLCNASHLGPPKECSRRQLGLTPRRSYLGRLQAGARTYSWAVRSLAFVVEAKRGDDRRVNGICVLADITRNCHLRRPRPCSWAHASDASNQRGVRLSSFSRDTTMPSQRLGSVYRRILPTRSPLKLS</sequence>
<dbReference type="AlphaFoldDB" id="A0A2H3EBH9"/>
<evidence type="ECO:0000313" key="2">
    <source>
        <dbReference type="Proteomes" id="UP000217790"/>
    </source>
</evidence>
<accession>A0A2H3EBH9</accession>
<protein>
    <submittedName>
        <fullName evidence="1">Uncharacterized protein</fullName>
    </submittedName>
</protein>
<dbReference type="EMBL" id="KZ293648">
    <property type="protein sequence ID" value="PBK98707.1"/>
    <property type="molecule type" value="Genomic_DNA"/>
</dbReference>
<proteinExistence type="predicted"/>